<reference evidence="1" key="1">
    <citation type="submission" date="2023-04" db="EMBL/GenBank/DDBJ databases">
        <title>Draft Genome sequencing of Naganishia species isolated from polar environments using Oxford Nanopore Technology.</title>
        <authorList>
            <person name="Leo P."/>
            <person name="Venkateswaran K."/>
        </authorList>
    </citation>
    <scope>NUCLEOTIDE SEQUENCE</scope>
    <source>
        <strain evidence="1">DBVPG 5303</strain>
    </source>
</reference>
<evidence type="ECO:0000313" key="2">
    <source>
        <dbReference type="Proteomes" id="UP001234202"/>
    </source>
</evidence>
<sequence length="288" mass="31250">MLLDLVAYCAYIQLSFVRTGIRLINNSVFLLPTLLWSRSVIARTLHLSPRDIRLSRSPLGSKSRGKPIALETLEPDGIPTTSIVYPDDSKALSELTGAAFNQEPLDGPSQPVTPLDYSPVSTRTSISSSSASAASSDSSDEGDIVRHAQHARPNVAANSLGLMNSFDNERPFANQSTQTHRRNPFALAEHDGHGVSREKTPRAYDITPSINSVDEEGLLVPSSTASTTTSDTELDDSFNESMQYSIAEVNRTIPAPRPAVERERKRDPTEFEGETSAGMVLLGPLVQT</sequence>
<protein>
    <submittedName>
        <fullName evidence="1">Uncharacterized protein</fullName>
    </submittedName>
</protein>
<gene>
    <name evidence="1" type="ORF">QFC24_004274</name>
</gene>
<accession>A0ACC2XDN5</accession>
<dbReference type="EMBL" id="JASBWV010000015">
    <property type="protein sequence ID" value="KAJ9122047.1"/>
    <property type="molecule type" value="Genomic_DNA"/>
</dbReference>
<dbReference type="Proteomes" id="UP001234202">
    <property type="component" value="Unassembled WGS sequence"/>
</dbReference>
<organism evidence="1 2">
    <name type="scientific">Naganishia onofrii</name>
    <dbReference type="NCBI Taxonomy" id="1851511"/>
    <lineage>
        <taxon>Eukaryota</taxon>
        <taxon>Fungi</taxon>
        <taxon>Dikarya</taxon>
        <taxon>Basidiomycota</taxon>
        <taxon>Agaricomycotina</taxon>
        <taxon>Tremellomycetes</taxon>
        <taxon>Filobasidiales</taxon>
        <taxon>Filobasidiaceae</taxon>
        <taxon>Naganishia</taxon>
    </lineage>
</organism>
<proteinExistence type="predicted"/>
<name>A0ACC2XDN5_9TREE</name>
<comment type="caution">
    <text evidence="1">The sequence shown here is derived from an EMBL/GenBank/DDBJ whole genome shotgun (WGS) entry which is preliminary data.</text>
</comment>
<keyword evidence="2" id="KW-1185">Reference proteome</keyword>
<evidence type="ECO:0000313" key="1">
    <source>
        <dbReference type="EMBL" id="KAJ9122047.1"/>
    </source>
</evidence>